<organism evidence="3 4">
    <name type="scientific">Stachybotrys chlorohalonatus (strain IBT 40285)</name>
    <dbReference type="NCBI Taxonomy" id="1283841"/>
    <lineage>
        <taxon>Eukaryota</taxon>
        <taxon>Fungi</taxon>
        <taxon>Dikarya</taxon>
        <taxon>Ascomycota</taxon>
        <taxon>Pezizomycotina</taxon>
        <taxon>Sordariomycetes</taxon>
        <taxon>Hypocreomycetidae</taxon>
        <taxon>Hypocreales</taxon>
        <taxon>Stachybotryaceae</taxon>
        <taxon>Stachybotrys</taxon>
    </lineage>
</organism>
<evidence type="ECO:0000313" key="4">
    <source>
        <dbReference type="Proteomes" id="UP000028524"/>
    </source>
</evidence>
<dbReference type="OrthoDB" id="73491at2759"/>
<dbReference type="Proteomes" id="UP000028524">
    <property type="component" value="Unassembled WGS sequence"/>
</dbReference>
<feature type="compositionally biased region" description="Polar residues" evidence="1">
    <location>
        <begin position="172"/>
        <end position="187"/>
    </location>
</feature>
<dbReference type="Pfam" id="PF12572">
    <property type="entry name" value="DUF3752"/>
    <property type="match status" value="1"/>
</dbReference>
<protein>
    <recommendedName>
        <fullName evidence="2">DUF3752 domain-containing protein</fullName>
    </recommendedName>
</protein>
<dbReference type="PANTHER" id="PTHR46370:SF1">
    <property type="entry name" value="GPALPP MOTIFS-CONTAINING PROTEIN 1"/>
    <property type="match status" value="1"/>
</dbReference>
<proteinExistence type="predicted"/>
<dbReference type="AlphaFoldDB" id="A0A084QNI9"/>
<dbReference type="OMA" id="NKAADFG"/>
<dbReference type="HOGENOM" id="CLU_067132_0_0_1"/>
<name>A0A084QNI9_STAC4</name>
<dbReference type="InterPro" id="IPR022226">
    <property type="entry name" value="DUF3752"/>
</dbReference>
<sequence length="304" mass="32856">MPSIGPQMPSEPSKRKRTPEDDGNGASSPPRKHSRGPEPSAKNQHEIELDDSDDSDDSYGPQAPAPPKPSVVGPSLPNSNQEEINLDSDAASDTGPVRPPTVDTHASSSDDSDDDYGPALPSASKARAAPIGPVLPPSQPTPQRDSWMLAPPTSSSYSERDPTRLRARKFASNPSANKSAGVSSVWTETPEEKLRRLQDTVLGRADPVGDAAPAGQRKTKEEEARDRRIAASIEATRGKSLYDQHQKKRKQEGEEAEQEDDPSKRAFDREKDMALGGKIGTSQRRQLMNNAADFGGRFQKGSFL</sequence>
<dbReference type="InParanoid" id="A0A084QNI9"/>
<dbReference type="PANTHER" id="PTHR46370">
    <property type="entry name" value="GPALPP MOTIFS-CONTAINING PROTEIN 1"/>
    <property type="match status" value="1"/>
</dbReference>
<reference evidence="3 4" key="1">
    <citation type="journal article" date="2014" name="BMC Genomics">
        <title>Comparative genome sequencing reveals chemotype-specific gene clusters in the toxigenic black mold Stachybotrys.</title>
        <authorList>
            <person name="Semeiks J."/>
            <person name="Borek D."/>
            <person name="Otwinowski Z."/>
            <person name="Grishin N.V."/>
        </authorList>
    </citation>
    <scope>NUCLEOTIDE SEQUENCE [LARGE SCALE GENOMIC DNA]</scope>
    <source>
        <strain evidence="3 4">IBT 40285</strain>
    </source>
</reference>
<evidence type="ECO:0000259" key="2">
    <source>
        <dbReference type="Pfam" id="PF12572"/>
    </source>
</evidence>
<feature type="compositionally biased region" description="Basic and acidic residues" evidence="1">
    <location>
        <begin position="218"/>
        <end position="229"/>
    </location>
</feature>
<feature type="domain" description="DUF3752" evidence="2">
    <location>
        <begin position="151"/>
        <end position="299"/>
    </location>
</feature>
<dbReference type="EMBL" id="KL660595">
    <property type="protein sequence ID" value="KFA65524.1"/>
    <property type="molecule type" value="Genomic_DNA"/>
</dbReference>
<feature type="region of interest" description="Disordered" evidence="1">
    <location>
        <begin position="1"/>
        <end position="284"/>
    </location>
</feature>
<keyword evidence="4" id="KW-1185">Reference proteome</keyword>
<feature type="compositionally biased region" description="Acidic residues" evidence="1">
    <location>
        <begin position="48"/>
        <end position="57"/>
    </location>
</feature>
<accession>A0A084QNI9</accession>
<feature type="compositionally biased region" description="Basic and acidic residues" evidence="1">
    <location>
        <begin position="236"/>
        <end position="245"/>
    </location>
</feature>
<dbReference type="InterPro" id="IPR046331">
    <property type="entry name" value="GPAM1-like"/>
</dbReference>
<evidence type="ECO:0000256" key="1">
    <source>
        <dbReference type="SAM" id="MobiDB-lite"/>
    </source>
</evidence>
<evidence type="ECO:0000313" key="3">
    <source>
        <dbReference type="EMBL" id="KFA65524.1"/>
    </source>
</evidence>
<gene>
    <name evidence="3" type="ORF">S40285_03235</name>
</gene>
<feature type="compositionally biased region" description="Basic and acidic residues" evidence="1">
    <location>
        <begin position="261"/>
        <end position="273"/>
    </location>
</feature>